<dbReference type="EMBL" id="LSQZ01000089">
    <property type="protein sequence ID" value="KXI10577.1"/>
    <property type="molecule type" value="Genomic_DNA"/>
</dbReference>
<gene>
    <name evidence="1" type="ORF">HMPREF3195_01785</name>
</gene>
<evidence type="ECO:0000313" key="1">
    <source>
        <dbReference type="EMBL" id="KXI10577.1"/>
    </source>
</evidence>
<comment type="caution">
    <text evidence="1">The sequence shown here is derived from an EMBL/GenBank/DDBJ whole genome shotgun (WGS) entry which is preliminary data.</text>
</comment>
<proteinExistence type="predicted"/>
<accession>A0A135YMG5</accession>
<dbReference type="AlphaFoldDB" id="A0A135YMG5"/>
<reference evidence="1 2" key="1">
    <citation type="submission" date="2016-02" db="EMBL/GenBank/DDBJ databases">
        <authorList>
            <person name="Wen L."/>
            <person name="He K."/>
            <person name="Yang H."/>
        </authorList>
    </citation>
    <scope>NUCLEOTIDE SEQUENCE [LARGE SCALE GENOMIC DNA]</scope>
    <source>
        <strain evidence="1 2">MJR8628A</strain>
    </source>
</reference>
<sequence>MNISQELGLICTKENYESETIYGTTNESNIIQREHENGIPKGKSQ</sequence>
<evidence type="ECO:0000313" key="2">
    <source>
        <dbReference type="Proteomes" id="UP000070326"/>
    </source>
</evidence>
<dbReference type="Proteomes" id="UP000070326">
    <property type="component" value="Unassembled WGS sequence"/>
</dbReference>
<name>A0A135YMG5_9FIRM</name>
<protein>
    <submittedName>
        <fullName evidence="1">Uncharacterized protein</fullName>
    </submittedName>
</protein>
<organism evidence="1 2">
    <name type="scientific">Peptostreptococcus anaerobius</name>
    <dbReference type="NCBI Taxonomy" id="1261"/>
    <lineage>
        <taxon>Bacteria</taxon>
        <taxon>Bacillati</taxon>
        <taxon>Bacillota</taxon>
        <taxon>Clostridia</taxon>
        <taxon>Peptostreptococcales</taxon>
        <taxon>Peptostreptococcaceae</taxon>
        <taxon>Peptostreptococcus</taxon>
    </lineage>
</organism>